<dbReference type="EMBL" id="GFDF01004512">
    <property type="protein sequence ID" value="JAV09572.1"/>
    <property type="molecule type" value="Transcribed_RNA"/>
</dbReference>
<dbReference type="GO" id="GO:0071035">
    <property type="term" value="P:nuclear polyadenylation-dependent rRNA catabolic process"/>
    <property type="evidence" value="ECO:0007669"/>
    <property type="project" value="TreeGrafter"/>
</dbReference>
<evidence type="ECO:0000256" key="1">
    <source>
        <dbReference type="ARBA" id="ARBA00004123"/>
    </source>
</evidence>
<feature type="compositionally biased region" description="Acidic residues" evidence="10">
    <location>
        <begin position="142"/>
        <end position="152"/>
    </location>
</feature>
<proteinExistence type="predicted"/>
<dbReference type="GO" id="GO:0071039">
    <property type="term" value="P:nuclear polyadenylation-dependent CUT catabolic process"/>
    <property type="evidence" value="ECO:0007669"/>
    <property type="project" value="TreeGrafter"/>
</dbReference>
<dbReference type="PANTHER" id="PTHR46543:SF1">
    <property type="entry name" value="ZINC FINGER CCHC DOMAIN-CONTAINING PROTEIN 7"/>
    <property type="match status" value="1"/>
</dbReference>
<dbReference type="AlphaFoldDB" id="A0A1L8DSY3"/>
<accession>A0A1L8DSY3</accession>
<evidence type="ECO:0000256" key="9">
    <source>
        <dbReference type="PROSITE-ProRule" id="PRU00047"/>
    </source>
</evidence>
<dbReference type="Gene3D" id="4.10.60.10">
    <property type="entry name" value="Zinc finger, CCHC-type"/>
    <property type="match status" value="1"/>
</dbReference>
<evidence type="ECO:0000256" key="7">
    <source>
        <dbReference type="ARBA" id="ARBA00041190"/>
    </source>
</evidence>
<feature type="compositionally biased region" description="Basic residues" evidence="10">
    <location>
        <begin position="122"/>
        <end position="135"/>
    </location>
</feature>
<dbReference type="SMART" id="SM00343">
    <property type="entry name" value="ZnF_C2HC"/>
    <property type="match status" value="3"/>
</dbReference>
<dbReference type="GO" id="GO:0071036">
    <property type="term" value="P:nuclear polyadenylation-dependent snoRNA catabolic process"/>
    <property type="evidence" value="ECO:0007669"/>
    <property type="project" value="TreeGrafter"/>
</dbReference>
<dbReference type="PANTHER" id="PTHR46543">
    <property type="entry name" value="ZINC FINGER CCHC DOMAIN-CONTAINING PROTEIN 7"/>
    <property type="match status" value="1"/>
</dbReference>
<feature type="domain" description="CCHC-type" evidence="11">
    <location>
        <begin position="479"/>
        <end position="494"/>
    </location>
</feature>
<evidence type="ECO:0000256" key="4">
    <source>
        <dbReference type="ARBA" id="ARBA00022771"/>
    </source>
</evidence>
<organism evidence="12">
    <name type="scientific">Nyssomyia neivai</name>
    <dbReference type="NCBI Taxonomy" id="330878"/>
    <lineage>
        <taxon>Eukaryota</taxon>
        <taxon>Metazoa</taxon>
        <taxon>Ecdysozoa</taxon>
        <taxon>Arthropoda</taxon>
        <taxon>Hexapoda</taxon>
        <taxon>Insecta</taxon>
        <taxon>Pterygota</taxon>
        <taxon>Neoptera</taxon>
        <taxon>Endopterygota</taxon>
        <taxon>Diptera</taxon>
        <taxon>Nematocera</taxon>
        <taxon>Psychodoidea</taxon>
        <taxon>Psychodidae</taxon>
        <taxon>Nyssomyia</taxon>
    </lineage>
</organism>
<name>A0A1L8DSY3_9DIPT</name>
<evidence type="ECO:0000313" key="12">
    <source>
        <dbReference type="EMBL" id="JAV09572.1"/>
    </source>
</evidence>
<feature type="region of interest" description="Disordered" evidence="10">
    <location>
        <begin position="62"/>
        <end position="82"/>
    </location>
</feature>
<dbReference type="GO" id="GO:0071037">
    <property type="term" value="P:nuclear polyadenylation-dependent snRNA catabolic process"/>
    <property type="evidence" value="ECO:0007669"/>
    <property type="project" value="TreeGrafter"/>
</dbReference>
<dbReference type="InterPro" id="IPR001878">
    <property type="entry name" value="Znf_CCHC"/>
</dbReference>
<dbReference type="GO" id="GO:0016874">
    <property type="term" value="F:ligase activity"/>
    <property type="evidence" value="ECO:0007669"/>
    <property type="project" value="UniProtKB-KW"/>
</dbReference>
<feature type="region of interest" description="Disordered" evidence="10">
    <location>
        <begin position="208"/>
        <end position="280"/>
    </location>
</feature>
<evidence type="ECO:0000259" key="11">
    <source>
        <dbReference type="PROSITE" id="PS50158"/>
    </source>
</evidence>
<evidence type="ECO:0000256" key="5">
    <source>
        <dbReference type="ARBA" id="ARBA00022833"/>
    </source>
</evidence>
<evidence type="ECO:0000256" key="3">
    <source>
        <dbReference type="ARBA" id="ARBA00022737"/>
    </source>
</evidence>
<dbReference type="InterPro" id="IPR051644">
    <property type="entry name" value="TRAMP_AT-DNA-binding"/>
</dbReference>
<keyword evidence="6" id="KW-0539">Nucleus</keyword>
<comment type="subcellular location">
    <subcellularLocation>
        <location evidence="1">Nucleus</location>
    </subcellularLocation>
</comment>
<dbReference type="GO" id="GO:0071031">
    <property type="term" value="P:nuclear mRNA surveillance of mRNA 3'-end processing"/>
    <property type="evidence" value="ECO:0007669"/>
    <property type="project" value="TreeGrafter"/>
</dbReference>
<feature type="compositionally biased region" description="Low complexity" evidence="10">
    <location>
        <begin position="183"/>
        <end position="194"/>
    </location>
</feature>
<dbReference type="GO" id="GO:0071038">
    <property type="term" value="P:TRAMP-dependent tRNA surveillance pathway"/>
    <property type="evidence" value="ECO:0007669"/>
    <property type="project" value="TreeGrafter"/>
</dbReference>
<dbReference type="GO" id="GO:0003723">
    <property type="term" value="F:RNA binding"/>
    <property type="evidence" value="ECO:0007669"/>
    <property type="project" value="TreeGrafter"/>
</dbReference>
<keyword evidence="2" id="KW-0479">Metal-binding</keyword>
<dbReference type="GO" id="GO:0008270">
    <property type="term" value="F:zinc ion binding"/>
    <property type="evidence" value="ECO:0007669"/>
    <property type="project" value="UniProtKB-KW"/>
</dbReference>
<dbReference type="PROSITE" id="PS50158">
    <property type="entry name" value="ZF_CCHC"/>
    <property type="match status" value="1"/>
</dbReference>
<protein>
    <recommendedName>
        <fullName evidence="7">Zinc finger CCHC domain-containing protein 7</fullName>
    </recommendedName>
    <alternativeName>
        <fullName evidence="8">TRAMP-like complex RNA-binding factor ZCCHC7</fullName>
    </alternativeName>
</protein>
<keyword evidence="3" id="KW-0677">Repeat</keyword>
<keyword evidence="12" id="KW-0436">Ligase</keyword>
<evidence type="ECO:0000256" key="10">
    <source>
        <dbReference type="SAM" id="MobiDB-lite"/>
    </source>
</evidence>
<feature type="compositionally biased region" description="Acidic residues" evidence="10">
    <location>
        <begin position="238"/>
        <end position="248"/>
    </location>
</feature>
<evidence type="ECO:0000256" key="2">
    <source>
        <dbReference type="ARBA" id="ARBA00022723"/>
    </source>
</evidence>
<dbReference type="GO" id="GO:0031499">
    <property type="term" value="C:TRAMP complex"/>
    <property type="evidence" value="ECO:0007669"/>
    <property type="project" value="TreeGrafter"/>
</dbReference>
<keyword evidence="5" id="KW-0862">Zinc</keyword>
<evidence type="ECO:0000256" key="8">
    <source>
        <dbReference type="ARBA" id="ARBA00043023"/>
    </source>
</evidence>
<evidence type="ECO:0000256" key="6">
    <source>
        <dbReference type="ARBA" id="ARBA00023242"/>
    </source>
</evidence>
<sequence>MDEDDGDALEEFSNELEEALYAKIHHGQVEEMPEVPQKILGGKQSSGRYFATFGKPAVKKFGGGRKPQVLGMEKASPGRRDVPKFTPYQSFLEGIKLCSQAVQKKTLNPMAFRKPDEVPQKRERKRNRRKDKKKVTTIVLDSSEDEKDEDVVEIPVPPPPLVCLSSDESQQEAPPKARRKISPRGSSPSSSILSDDFIAAKDRLRLAESQSLVTNKRAAAPMETTPPKDKLSDISTSDSEDFLPDADDTQPRYQKRKRLPPSPKNAAPFVHKGEAIPNAITTRTRRKSIDVALKSAHRSDEEFITILSTIATGDTSNSQAASHSDDEIFELVRKECEKMDKGDIVINIGENDVPVTPPWAEDETEPIQDVEEDVQDEATQEEEVPEEVMQEMEEEEQEEESEHEEIFEQEKDLPPYLLHGWNDEMRRFYEESWGGEKFSLRNIINQMPNNNQWQINAKDLNFSRFHRTWREPQVMKLVCYMCGQSGHREPRCPNTLCLKCGNRAMVFGIACSKCADWKSSTCDICHTKGHRKELCPDSWRRYHSTVEDTAPNEEDVGASNPRKFCSICAAEGHLADACPCPVRLLEYPVSPWDVASYEGVYELEENTNSPDPFHTSRGEKVEFTWSESVKKSQFYGRFLNHCTVNQVTSTEEATTEDYPPLDEVREIPKDNYEEKIFLHRDFCQTLLSPRGQLVMKSMADEMSVEVNLRTSGHGNVLKLRGVRVSVQNFKQQLMRFLQALPKKSAEEQEMDAMHLPRERQQMIKFIREKMHRLVKYIGSAPELFDELKRLQAVKNRRNLQGGYKLDCTRMKLNMILLGQVGLREGKMHLKALKADLALLEKNHQENDVPQITRNSIFMHYRYIFTSFEHTNYKDLMQQFTFMRKRNKLPSVAIPLQVNPMNPMNIQQIQLHQRKKTRFFNRKISS</sequence>
<keyword evidence="4 9" id="KW-0863">Zinc-finger</keyword>
<feature type="region of interest" description="Disordered" evidence="10">
    <location>
        <begin position="106"/>
        <end position="195"/>
    </location>
</feature>
<reference evidence="12" key="1">
    <citation type="submission" date="2016-12" db="EMBL/GenBank/DDBJ databases">
        <title>An insight into the sialome and mialome of the sand fly, Nyssomyia neivai.</title>
        <authorList>
            <person name="Sebastian V."/>
            <person name="Goulart T.M."/>
            <person name="Oliveira W."/>
            <person name="Calvo E."/>
            <person name="Oliveira L.F."/>
            <person name="Pinto M.C."/>
            <person name="Rosselino A.M."/>
            <person name="Ribeiro J.M."/>
        </authorList>
    </citation>
    <scope>NUCLEOTIDE SEQUENCE</scope>
</reference>